<accession>A0A2H1W7J6</accession>
<proteinExistence type="predicted"/>
<dbReference type="AlphaFoldDB" id="A0A2H1W7J6"/>
<name>A0A2H1W7J6_SPOFR</name>
<sequence>MIFHIKKKAEYVSTNAKLCVPTVPMNMIGGSQTHPQQRSIAHLWWKSTKKLLLLFHFRSIKLQSFMSLGRAGLQCFGVFMVVSTVDPGLQELQRL</sequence>
<protein>
    <submittedName>
        <fullName evidence="1">SFRICE_009556</fullName>
    </submittedName>
</protein>
<gene>
    <name evidence="1" type="ORF">SFRICE_009556</name>
</gene>
<organism evidence="1">
    <name type="scientific">Spodoptera frugiperda</name>
    <name type="common">Fall armyworm</name>
    <dbReference type="NCBI Taxonomy" id="7108"/>
    <lineage>
        <taxon>Eukaryota</taxon>
        <taxon>Metazoa</taxon>
        <taxon>Ecdysozoa</taxon>
        <taxon>Arthropoda</taxon>
        <taxon>Hexapoda</taxon>
        <taxon>Insecta</taxon>
        <taxon>Pterygota</taxon>
        <taxon>Neoptera</taxon>
        <taxon>Endopterygota</taxon>
        <taxon>Lepidoptera</taxon>
        <taxon>Glossata</taxon>
        <taxon>Ditrysia</taxon>
        <taxon>Noctuoidea</taxon>
        <taxon>Noctuidae</taxon>
        <taxon>Amphipyrinae</taxon>
        <taxon>Spodoptera</taxon>
    </lineage>
</organism>
<reference evidence="1" key="1">
    <citation type="submission" date="2016-07" db="EMBL/GenBank/DDBJ databases">
        <authorList>
            <person name="Bretaudeau A."/>
        </authorList>
    </citation>
    <scope>NUCLEOTIDE SEQUENCE</scope>
    <source>
        <strain evidence="1">Rice</strain>
        <tissue evidence="1">Whole body</tissue>
    </source>
</reference>
<evidence type="ECO:0000313" key="1">
    <source>
        <dbReference type="EMBL" id="SOQ49028.1"/>
    </source>
</evidence>
<dbReference type="EMBL" id="ODYU01006822">
    <property type="protein sequence ID" value="SOQ49028.1"/>
    <property type="molecule type" value="Genomic_DNA"/>
</dbReference>